<proteinExistence type="predicted"/>
<gene>
    <name evidence="2" type="ORF">GS597_05490</name>
</gene>
<evidence type="ECO:0008006" key="4">
    <source>
        <dbReference type="Google" id="ProtNLM"/>
    </source>
</evidence>
<dbReference type="EMBL" id="WVIC01000008">
    <property type="protein sequence ID" value="NCJ05972.1"/>
    <property type="molecule type" value="Genomic_DNA"/>
</dbReference>
<protein>
    <recommendedName>
        <fullName evidence="4">Transposase</fullName>
    </recommendedName>
</protein>
<sequence>MTRSKLSDADKQTLVRLFQETPETINSLAQQYDVSGSTIRRILKTQLTPADYDHLLALKQQEERYPEPSSVMSPAPAIVAVVGAKPQGLEPPASSPPKPILKSEQKSTPRDSQVAPEPQPAPPPSSEDQADTHLISPELVSQAELSSQGVGDIELELEAEFPDDDLLEADLDDFESDDDLDDLDDLDEFEDDDLDDDEINDVAADTLLEVLPLITAVLPKQCYLVVDRASELITRPLQDFSNLGQIPESEVESVTLPIFDNHRIARRFSNRTQRIVKVPNGNLLQKAGAQLTAKGITRLLIRGRVYAL</sequence>
<evidence type="ECO:0000256" key="1">
    <source>
        <dbReference type="SAM" id="MobiDB-lite"/>
    </source>
</evidence>
<dbReference type="AlphaFoldDB" id="A0A8K1ZY40"/>
<organism evidence="2 3">
    <name type="scientific">Petrachloros mirabilis ULC683</name>
    <dbReference type="NCBI Taxonomy" id="2781853"/>
    <lineage>
        <taxon>Bacteria</taxon>
        <taxon>Bacillati</taxon>
        <taxon>Cyanobacteriota</taxon>
        <taxon>Cyanophyceae</taxon>
        <taxon>Synechococcales</taxon>
        <taxon>Petrachlorosaceae</taxon>
        <taxon>Petrachloros</taxon>
        <taxon>Petrachloros mirabilis</taxon>
    </lineage>
</organism>
<comment type="caution">
    <text evidence="2">The sequence shown here is derived from an EMBL/GenBank/DDBJ whole genome shotgun (WGS) entry which is preliminary data.</text>
</comment>
<reference evidence="2" key="1">
    <citation type="submission" date="2019-12" db="EMBL/GenBank/DDBJ databases">
        <title>High-Quality draft genome sequences of three cyanobacteria isolated from the limestone walls of the Old Cathedral of Coimbra.</title>
        <authorList>
            <person name="Tiago I."/>
            <person name="Soares F."/>
            <person name="Portugal A."/>
        </authorList>
    </citation>
    <scope>NUCLEOTIDE SEQUENCE [LARGE SCALE GENOMIC DNA]</scope>
    <source>
        <strain evidence="2">C</strain>
    </source>
</reference>
<accession>A0A8K1ZY40</accession>
<feature type="region of interest" description="Disordered" evidence="1">
    <location>
        <begin position="86"/>
        <end position="131"/>
    </location>
</feature>
<evidence type="ECO:0000313" key="2">
    <source>
        <dbReference type="EMBL" id="NCJ05972.1"/>
    </source>
</evidence>
<keyword evidence="3" id="KW-1185">Reference proteome</keyword>
<dbReference type="Proteomes" id="UP000607397">
    <property type="component" value="Unassembled WGS sequence"/>
</dbReference>
<dbReference type="RefSeq" id="WP_161824447.1">
    <property type="nucleotide sequence ID" value="NZ_WVIC01000008.1"/>
</dbReference>
<name>A0A8K1ZY40_9CYAN</name>
<evidence type="ECO:0000313" key="3">
    <source>
        <dbReference type="Proteomes" id="UP000607397"/>
    </source>
</evidence>